<organism evidence="2 3">
    <name type="scientific">Vibrio stylophorae</name>
    <dbReference type="NCBI Taxonomy" id="659351"/>
    <lineage>
        <taxon>Bacteria</taxon>
        <taxon>Pseudomonadati</taxon>
        <taxon>Pseudomonadota</taxon>
        <taxon>Gammaproteobacteria</taxon>
        <taxon>Vibrionales</taxon>
        <taxon>Vibrionaceae</taxon>
        <taxon>Vibrio</taxon>
    </lineage>
</organism>
<keyword evidence="3" id="KW-1185">Reference proteome</keyword>
<comment type="caution">
    <text evidence="2">The sequence shown here is derived from an EMBL/GenBank/DDBJ whole genome shotgun (WGS) entry which is preliminary data.</text>
</comment>
<dbReference type="RefSeq" id="WP_237465933.1">
    <property type="nucleotide sequence ID" value="NZ_CAKLDI010000001.1"/>
</dbReference>
<dbReference type="EMBL" id="CAKLDI010000001">
    <property type="protein sequence ID" value="CAH0533489.1"/>
    <property type="molecule type" value="Genomic_DNA"/>
</dbReference>
<name>A0ABM8ZT54_9VIBR</name>
<keyword evidence="1" id="KW-0812">Transmembrane</keyword>
<evidence type="ECO:0008006" key="4">
    <source>
        <dbReference type="Google" id="ProtNLM"/>
    </source>
</evidence>
<dbReference type="Proteomes" id="UP000838672">
    <property type="component" value="Unassembled WGS sequence"/>
</dbReference>
<evidence type="ECO:0000313" key="3">
    <source>
        <dbReference type="Proteomes" id="UP000838672"/>
    </source>
</evidence>
<proteinExistence type="predicted"/>
<keyword evidence="1" id="KW-0472">Membrane</keyword>
<dbReference type="InterPro" id="IPR008621">
    <property type="entry name" value="Cbb3-typ_cyt_oxidase_comp"/>
</dbReference>
<protein>
    <recommendedName>
        <fullName evidence="4">CcoQ/FixQ family Cbb3-type cytochrome c oxidase assembly chaperone</fullName>
    </recommendedName>
</protein>
<reference evidence="2" key="1">
    <citation type="submission" date="2021-11" db="EMBL/GenBank/DDBJ databases">
        <authorList>
            <person name="Rodrigo-Torres L."/>
            <person name="Arahal R. D."/>
            <person name="Lucena T."/>
        </authorList>
    </citation>
    <scope>NUCLEOTIDE SEQUENCE</scope>
    <source>
        <strain evidence="2">CECT 7929</strain>
    </source>
</reference>
<dbReference type="Pfam" id="PF05545">
    <property type="entry name" value="FixQ"/>
    <property type="match status" value="1"/>
</dbReference>
<evidence type="ECO:0000313" key="2">
    <source>
        <dbReference type="EMBL" id="CAH0533489.1"/>
    </source>
</evidence>
<accession>A0ABM8ZT54</accession>
<keyword evidence="1" id="KW-1133">Transmembrane helix</keyword>
<sequence length="48" mass="5577">MITIHIIWTLAVMAIYLGIVAWAYDKKNKKSFDKVAKSILNTQEQEHD</sequence>
<gene>
    <name evidence="2" type="ORF">VST7929_01359</name>
</gene>
<evidence type="ECO:0000256" key="1">
    <source>
        <dbReference type="SAM" id="Phobius"/>
    </source>
</evidence>
<feature type="transmembrane region" description="Helical" evidence="1">
    <location>
        <begin position="6"/>
        <end position="24"/>
    </location>
</feature>